<comment type="caution">
    <text evidence="1">The sequence shown here is derived from an EMBL/GenBank/DDBJ whole genome shotgun (WGS) entry which is preliminary data.</text>
</comment>
<protein>
    <submittedName>
        <fullName evidence="1">Uncharacterized protein</fullName>
    </submittedName>
</protein>
<name>A0ACC1J026_9FUNG</name>
<evidence type="ECO:0000313" key="1">
    <source>
        <dbReference type="EMBL" id="KAJ1932416.1"/>
    </source>
</evidence>
<dbReference type="Proteomes" id="UP001150603">
    <property type="component" value="Unassembled WGS sequence"/>
</dbReference>
<proteinExistence type="predicted"/>
<feature type="non-terminal residue" evidence="1">
    <location>
        <position position="1"/>
    </location>
</feature>
<reference evidence="1" key="1">
    <citation type="submission" date="2022-07" db="EMBL/GenBank/DDBJ databases">
        <title>Phylogenomic reconstructions and comparative analyses of Kickxellomycotina fungi.</title>
        <authorList>
            <person name="Reynolds N.K."/>
            <person name="Stajich J.E."/>
            <person name="Barry K."/>
            <person name="Grigoriev I.V."/>
            <person name="Crous P."/>
            <person name="Smith M.E."/>
        </authorList>
    </citation>
    <scope>NUCLEOTIDE SEQUENCE</scope>
    <source>
        <strain evidence="1">NRRL 5244</strain>
    </source>
</reference>
<accession>A0ACC1J026</accession>
<organism evidence="1 2">
    <name type="scientific">Linderina macrospora</name>
    <dbReference type="NCBI Taxonomy" id="4868"/>
    <lineage>
        <taxon>Eukaryota</taxon>
        <taxon>Fungi</taxon>
        <taxon>Fungi incertae sedis</taxon>
        <taxon>Zoopagomycota</taxon>
        <taxon>Kickxellomycotina</taxon>
        <taxon>Kickxellomycetes</taxon>
        <taxon>Kickxellales</taxon>
        <taxon>Kickxellaceae</taxon>
        <taxon>Linderina</taxon>
    </lineage>
</organism>
<feature type="non-terminal residue" evidence="1">
    <location>
        <position position="378"/>
    </location>
</feature>
<keyword evidence="2" id="KW-1185">Reference proteome</keyword>
<gene>
    <name evidence="1" type="ORF">FBU59_006377</name>
</gene>
<sequence length="378" mass="39761">QDQLYSFLQQYDAGNLNFNELPASLQSATEIKQLNEGLLQLLPDLTEVGGRSMFIDQLIKQLDSSNPSGLYDMFSLGNNLQTGPSPDPLLSAASSGGMYAGLSAPGAMPATMAVSNGFAFDLTASPEGSAALNTTMPLGGHVMVDSNGNVVPMPNPTLNDLALGAVNPAVSNTGSTLSDGSAGSISVVPDSVTTARPIARPRGYSNAQVAPQPQSASLYSHLYTPAQLQQAQQKAIADNLMSTNPYLQRQRAAMPHAQIIDPAMQQAHLNTLMAYRAMGLQCKAPEDEDEDKSAEDEDAGKEVSLEEWLDAEKLTDLEIAGTSDKTAAAAPTTSVSKTMDTLPTPVSTPAAVAASEVDEPELEDTEESERSFIAKNAD</sequence>
<evidence type="ECO:0000313" key="2">
    <source>
        <dbReference type="Proteomes" id="UP001150603"/>
    </source>
</evidence>
<dbReference type="EMBL" id="JANBPW010005534">
    <property type="protein sequence ID" value="KAJ1932416.1"/>
    <property type="molecule type" value="Genomic_DNA"/>
</dbReference>